<name>A0ACB9IGV9_9ASTR</name>
<evidence type="ECO:0000313" key="2">
    <source>
        <dbReference type="Proteomes" id="UP001056120"/>
    </source>
</evidence>
<sequence length="101" mass="11693">MEESTWREICVSLLNSEQEPSRTQPFIATLIQTPFLHITHPHNHFPAFIPSFLSLSLCFFYLLPTDLYQITVSLILIHHHTDSSRIRPARFCKVCGGVRLE</sequence>
<organism evidence="1 2">
    <name type="scientific">Smallanthus sonchifolius</name>
    <dbReference type="NCBI Taxonomy" id="185202"/>
    <lineage>
        <taxon>Eukaryota</taxon>
        <taxon>Viridiplantae</taxon>
        <taxon>Streptophyta</taxon>
        <taxon>Embryophyta</taxon>
        <taxon>Tracheophyta</taxon>
        <taxon>Spermatophyta</taxon>
        <taxon>Magnoliopsida</taxon>
        <taxon>eudicotyledons</taxon>
        <taxon>Gunneridae</taxon>
        <taxon>Pentapetalae</taxon>
        <taxon>asterids</taxon>
        <taxon>campanulids</taxon>
        <taxon>Asterales</taxon>
        <taxon>Asteraceae</taxon>
        <taxon>Asteroideae</taxon>
        <taxon>Heliantheae alliance</taxon>
        <taxon>Millerieae</taxon>
        <taxon>Smallanthus</taxon>
    </lineage>
</organism>
<dbReference type="Proteomes" id="UP001056120">
    <property type="component" value="Linkage Group LG08"/>
</dbReference>
<reference evidence="2" key="1">
    <citation type="journal article" date="2022" name="Mol. Ecol. Resour.">
        <title>The genomes of chicory, endive, great burdock and yacon provide insights into Asteraceae palaeo-polyploidization history and plant inulin production.</title>
        <authorList>
            <person name="Fan W."/>
            <person name="Wang S."/>
            <person name="Wang H."/>
            <person name="Wang A."/>
            <person name="Jiang F."/>
            <person name="Liu H."/>
            <person name="Zhao H."/>
            <person name="Xu D."/>
            <person name="Zhang Y."/>
        </authorList>
    </citation>
    <scope>NUCLEOTIDE SEQUENCE [LARGE SCALE GENOMIC DNA]</scope>
    <source>
        <strain evidence="2">cv. Yunnan</strain>
    </source>
</reference>
<reference evidence="1 2" key="2">
    <citation type="journal article" date="2022" name="Mol. Ecol. Resour.">
        <title>The genomes of chicory, endive, great burdock and yacon provide insights into Asteraceae paleo-polyploidization history and plant inulin production.</title>
        <authorList>
            <person name="Fan W."/>
            <person name="Wang S."/>
            <person name="Wang H."/>
            <person name="Wang A."/>
            <person name="Jiang F."/>
            <person name="Liu H."/>
            <person name="Zhao H."/>
            <person name="Xu D."/>
            <person name="Zhang Y."/>
        </authorList>
    </citation>
    <scope>NUCLEOTIDE SEQUENCE [LARGE SCALE GENOMIC DNA]</scope>
    <source>
        <strain evidence="2">cv. Yunnan</strain>
        <tissue evidence="1">Leaves</tissue>
    </source>
</reference>
<comment type="caution">
    <text evidence="1">The sequence shown here is derived from an EMBL/GenBank/DDBJ whole genome shotgun (WGS) entry which is preliminary data.</text>
</comment>
<protein>
    <submittedName>
        <fullName evidence="1">Uncharacterized protein</fullName>
    </submittedName>
</protein>
<gene>
    <name evidence="1" type="ORF">L1987_23419</name>
</gene>
<keyword evidence="2" id="KW-1185">Reference proteome</keyword>
<accession>A0ACB9IGV9</accession>
<evidence type="ECO:0000313" key="1">
    <source>
        <dbReference type="EMBL" id="KAI3807489.1"/>
    </source>
</evidence>
<dbReference type="EMBL" id="CM042025">
    <property type="protein sequence ID" value="KAI3807489.1"/>
    <property type="molecule type" value="Genomic_DNA"/>
</dbReference>
<proteinExistence type="predicted"/>